<dbReference type="PROSITE" id="PS50089">
    <property type="entry name" value="ZF_RING_2"/>
    <property type="match status" value="1"/>
</dbReference>
<dbReference type="STRING" id="8078.ENSFHEP00000033155"/>
<evidence type="ECO:0000256" key="4">
    <source>
        <dbReference type="ARBA" id="ARBA00022833"/>
    </source>
</evidence>
<dbReference type="SMART" id="SM00588">
    <property type="entry name" value="NEUZ"/>
    <property type="match status" value="1"/>
</dbReference>
<dbReference type="PANTHER" id="PTHR12429">
    <property type="entry name" value="NEURALIZED"/>
    <property type="match status" value="1"/>
</dbReference>
<evidence type="ECO:0000256" key="1">
    <source>
        <dbReference type="ARBA" id="ARBA00022723"/>
    </source>
</evidence>
<dbReference type="InterPro" id="IPR013083">
    <property type="entry name" value="Znf_RING/FYVE/PHD"/>
</dbReference>
<name>A0A3Q2UN51_FUNHE</name>
<dbReference type="InterPro" id="IPR006573">
    <property type="entry name" value="NHR_dom"/>
</dbReference>
<feature type="domain" description="NHR" evidence="8">
    <location>
        <begin position="12"/>
        <end position="168"/>
    </location>
</feature>
<dbReference type="FunFam" id="2.60.120.920:FF:000005">
    <property type="entry name" value="Putative E3 ubiquitin-protein ligase NEURL1B"/>
    <property type="match status" value="1"/>
</dbReference>
<evidence type="ECO:0000259" key="8">
    <source>
        <dbReference type="PROSITE" id="PS51065"/>
    </source>
</evidence>
<keyword evidence="4" id="KW-0862">Zinc</keyword>
<accession>A0A3Q2UN51</accession>
<dbReference type="GO" id="GO:0061630">
    <property type="term" value="F:ubiquitin protein ligase activity"/>
    <property type="evidence" value="ECO:0007669"/>
    <property type="project" value="TreeGrafter"/>
</dbReference>
<evidence type="ECO:0000313" key="10">
    <source>
        <dbReference type="Proteomes" id="UP000265000"/>
    </source>
</evidence>
<dbReference type="GO" id="GO:0008270">
    <property type="term" value="F:zinc ion binding"/>
    <property type="evidence" value="ECO:0007669"/>
    <property type="project" value="UniProtKB-KW"/>
</dbReference>
<protein>
    <submittedName>
        <fullName evidence="9">E3 ubiquitin-protein ligase NEURL3-like</fullName>
    </submittedName>
</protein>
<dbReference type="InterPro" id="IPR043136">
    <property type="entry name" value="B30.2/SPRY_sf"/>
</dbReference>
<feature type="region of interest" description="Disordered" evidence="6">
    <location>
        <begin position="186"/>
        <end position="205"/>
    </location>
</feature>
<keyword evidence="2" id="KW-0677">Repeat</keyword>
<evidence type="ECO:0000256" key="5">
    <source>
        <dbReference type="PROSITE-ProRule" id="PRU00175"/>
    </source>
</evidence>
<evidence type="ECO:0000256" key="2">
    <source>
        <dbReference type="ARBA" id="ARBA00022737"/>
    </source>
</evidence>
<dbReference type="Gene3D" id="2.60.120.920">
    <property type="match status" value="1"/>
</dbReference>
<dbReference type="Proteomes" id="UP000265000">
    <property type="component" value="Unplaced"/>
</dbReference>
<keyword evidence="10" id="KW-1185">Reference proteome</keyword>
<evidence type="ECO:0000259" key="7">
    <source>
        <dbReference type="PROSITE" id="PS50089"/>
    </source>
</evidence>
<dbReference type="SUPFAM" id="SSF57850">
    <property type="entry name" value="RING/U-box"/>
    <property type="match status" value="1"/>
</dbReference>
<dbReference type="Pfam" id="PF07177">
    <property type="entry name" value="Neuralized"/>
    <property type="match status" value="1"/>
</dbReference>
<dbReference type="GO" id="GO:0005769">
    <property type="term" value="C:early endosome"/>
    <property type="evidence" value="ECO:0007669"/>
    <property type="project" value="TreeGrafter"/>
</dbReference>
<evidence type="ECO:0000256" key="3">
    <source>
        <dbReference type="ARBA" id="ARBA00022771"/>
    </source>
</evidence>
<dbReference type="GeneTree" id="ENSGT00940000157079"/>
<dbReference type="Ensembl" id="ENSFHET00000034306.1">
    <property type="protein sequence ID" value="ENSFHEP00000033155.1"/>
    <property type="gene ID" value="ENSFHEG00000020081.1"/>
</dbReference>
<dbReference type="PANTHER" id="PTHR12429:SF36">
    <property type="entry name" value="E3 UBIQUITIN-PROTEIN LIGASE NEURL3"/>
    <property type="match status" value="1"/>
</dbReference>
<organism evidence="9 10">
    <name type="scientific">Fundulus heteroclitus</name>
    <name type="common">Killifish</name>
    <name type="synonym">Mummichog</name>
    <dbReference type="NCBI Taxonomy" id="8078"/>
    <lineage>
        <taxon>Eukaryota</taxon>
        <taxon>Metazoa</taxon>
        <taxon>Chordata</taxon>
        <taxon>Craniata</taxon>
        <taxon>Vertebrata</taxon>
        <taxon>Euteleostomi</taxon>
        <taxon>Actinopterygii</taxon>
        <taxon>Neopterygii</taxon>
        <taxon>Teleostei</taxon>
        <taxon>Neoteleostei</taxon>
        <taxon>Acanthomorphata</taxon>
        <taxon>Ovalentaria</taxon>
        <taxon>Atherinomorphae</taxon>
        <taxon>Cyprinodontiformes</taxon>
        <taxon>Fundulidae</taxon>
        <taxon>Fundulus</taxon>
    </lineage>
</organism>
<feature type="domain" description="RING-type" evidence="7">
    <location>
        <begin position="217"/>
        <end position="255"/>
    </location>
</feature>
<proteinExistence type="predicted"/>
<dbReference type="Gene3D" id="3.30.40.10">
    <property type="entry name" value="Zinc/RING finger domain, C3HC4 (zinc finger)"/>
    <property type="match status" value="1"/>
</dbReference>
<dbReference type="InterPro" id="IPR037962">
    <property type="entry name" value="Neuralized"/>
</dbReference>
<evidence type="ECO:0000256" key="6">
    <source>
        <dbReference type="SAM" id="MobiDB-lite"/>
    </source>
</evidence>
<reference evidence="9" key="1">
    <citation type="submission" date="2025-08" db="UniProtKB">
        <authorList>
            <consortium name="Ensembl"/>
        </authorList>
    </citation>
    <scope>IDENTIFICATION</scope>
</reference>
<sequence>MQHSCSCPCLGPLTFHPQAVGDMIRLSEGLRCAERTEETFRGGVVFSNRPVSINERVRVLVQKKVPHWKGALRVGFTNVPPSARTLPLPCMAMPNLTNTQGHWACPVPESCCQEGSVLEFWVSPRGSLHYMANNDRKRTLAIKVDLSLPLWAMIDVYGQTCSIFLLGSEKKGTLFNRTSCPAPEPPIRISPDYNEPSENSDDSVSCSSKEIRAGFSCVVCLEQEAEIKLPCGHRCLCALCSARVLAQFGRCPLCREEINNIFYGGGDSLGAGWSLNLSPEALDANC</sequence>
<reference evidence="9" key="2">
    <citation type="submission" date="2025-09" db="UniProtKB">
        <authorList>
            <consortium name="Ensembl"/>
        </authorList>
    </citation>
    <scope>IDENTIFICATION</scope>
</reference>
<dbReference type="PROSITE" id="PS51065">
    <property type="entry name" value="NHR"/>
    <property type="match status" value="1"/>
</dbReference>
<keyword evidence="1" id="KW-0479">Metal-binding</keyword>
<dbReference type="AlphaFoldDB" id="A0A3Q2UN51"/>
<keyword evidence="3 5" id="KW-0863">Zinc-finger</keyword>
<dbReference type="Pfam" id="PF13920">
    <property type="entry name" value="zf-C3HC4_3"/>
    <property type="match status" value="1"/>
</dbReference>
<evidence type="ECO:0000313" key="9">
    <source>
        <dbReference type="Ensembl" id="ENSFHEP00000033155.1"/>
    </source>
</evidence>
<dbReference type="InterPro" id="IPR001841">
    <property type="entry name" value="Znf_RING"/>
</dbReference>
<dbReference type="GO" id="GO:0070086">
    <property type="term" value="P:ubiquitin-dependent endocytosis"/>
    <property type="evidence" value="ECO:0007669"/>
    <property type="project" value="TreeGrafter"/>
</dbReference>